<sequence length="298" mass="32826">MDTTPEEETSNTARRLPTPPWKSSIVGLAMAAKAEIARISVTRSSSTDPDGSYSMAEDAPEASSSSTQRGNNGPVVISLPAHSDSVESNERQTSENEDDSDVEMDGAPRRKRRATATTTAVPTILEAAIASGREHLLRSSRLKTSVPAKPPQPQPARKRTRTTTGVRSTPTVKASAKSTTKFRGKEEDDDMPAGVFPCGADRCKMNFARWSDRQRHVRSQHMGITYHCPVVGCKRHYNRRDAIVRHLVHRGPRSGHGMTQTGAYNLCKGLKADWDGRKLTKEQLDELDDEDMSDRESE</sequence>
<feature type="domain" description="C2H2-type" evidence="2">
    <location>
        <begin position="198"/>
        <end position="221"/>
    </location>
</feature>
<evidence type="ECO:0000313" key="3">
    <source>
        <dbReference type="EMBL" id="KIY64221.1"/>
    </source>
</evidence>
<proteinExistence type="predicted"/>
<dbReference type="Gene3D" id="3.30.160.60">
    <property type="entry name" value="Classic Zinc Finger"/>
    <property type="match status" value="1"/>
</dbReference>
<evidence type="ECO:0000313" key="4">
    <source>
        <dbReference type="Proteomes" id="UP000054007"/>
    </source>
</evidence>
<dbReference type="AlphaFoldDB" id="A0A0D7B3Y1"/>
<dbReference type="SMART" id="SM00355">
    <property type="entry name" value="ZnF_C2H2"/>
    <property type="match status" value="2"/>
</dbReference>
<gene>
    <name evidence="3" type="ORF">CYLTODRAFT_108732</name>
</gene>
<feature type="compositionally biased region" description="Polar residues" evidence="1">
    <location>
        <begin position="62"/>
        <end position="71"/>
    </location>
</feature>
<reference evidence="3 4" key="1">
    <citation type="journal article" date="2015" name="Fungal Genet. Biol.">
        <title>Evolution of novel wood decay mechanisms in Agaricales revealed by the genome sequences of Fistulina hepatica and Cylindrobasidium torrendii.</title>
        <authorList>
            <person name="Floudas D."/>
            <person name="Held B.W."/>
            <person name="Riley R."/>
            <person name="Nagy L.G."/>
            <person name="Koehler G."/>
            <person name="Ransdell A.S."/>
            <person name="Younus H."/>
            <person name="Chow J."/>
            <person name="Chiniquy J."/>
            <person name="Lipzen A."/>
            <person name="Tritt A."/>
            <person name="Sun H."/>
            <person name="Haridas S."/>
            <person name="LaButti K."/>
            <person name="Ohm R.A."/>
            <person name="Kues U."/>
            <person name="Blanchette R.A."/>
            <person name="Grigoriev I.V."/>
            <person name="Minto R.E."/>
            <person name="Hibbett D.S."/>
        </authorList>
    </citation>
    <scope>NUCLEOTIDE SEQUENCE [LARGE SCALE GENOMIC DNA]</scope>
    <source>
        <strain evidence="3 4">FP15055 ss-10</strain>
    </source>
</reference>
<dbReference type="Proteomes" id="UP000054007">
    <property type="component" value="Unassembled WGS sequence"/>
</dbReference>
<feature type="region of interest" description="Disordered" evidence="1">
    <location>
        <begin position="39"/>
        <end position="118"/>
    </location>
</feature>
<keyword evidence="4" id="KW-1185">Reference proteome</keyword>
<accession>A0A0D7B3Y1</accession>
<feature type="region of interest" description="Disordered" evidence="1">
    <location>
        <begin position="1"/>
        <end position="23"/>
    </location>
</feature>
<feature type="region of interest" description="Disordered" evidence="1">
    <location>
        <begin position="138"/>
        <end position="188"/>
    </location>
</feature>
<dbReference type="PROSITE" id="PS00028">
    <property type="entry name" value="ZINC_FINGER_C2H2_1"/>
    <property type="match status" value="1"/>
</dbReference>
<name>A0A0D7B3Y1_9AGAR</name>
<feature type="compositionally biased region" description="Low complexity" evidence="1">
    <location>
        <begin position="162"/>
        <end position="171"/>
    </location>
</feature>
<feature type="compositionally biased region" description="Acidic residues" evidence="1">
    <location>
        <begin position="95"/>
        <end position="104"/>
    </location>
</feature>
<evidence type="ECO:0000259" key="2">
    <source>
        <dbReference type="PROSITE" id="PS00028"/>
    </source>
</evidence>
<evidence type="ECO:0000256" key="1">
    <source>
        <dbReference type="SAM" id="MobiDB-lite"/>
    </source>
</evidence>
<protein>
    <recommendedName>
        <fullName evidence="2">C2H2-type domain-containing protein</fullName>
    </recommendedName>
</protein>
<dbReference type="EMBL" id="KN880648">
    <property type="protein sequence ID" value="KIY64221.1"/>
    <property type="molecule type" value="Genomic_DNA"/>
</dbReference>
<feature type="compositionally biased region" description="Basic and acidic residues" evidence="1">
    <location>
        <begin position="84"/>
        <end position="94"/>
    </location>
</feature>
<dbReference type="InterPro" id="IPR013087">
    <property type="entry name" value="Znf_C2H2_type"/>
</dbReference>
<organism evidence="3 4">
    <name type="scientific">Cylindrobasidium torrendii FP15055 ss-10</name>
    <dbReference type="NCBI Taxonomy" id="1314674"/>
    <lineage>
        <taxon>Eukaryota</taxon>
        <taxon>Fungi</taxon>
        <taxon>Dikarya</taxon>
        <taxon>Basidiomycota</taxon>
        <taxon>Agaricomycotina</taxon>
        <taxon>Agaricomycetes</taxon>
        <taxon>Agaricomycetidae</taxon>
        <taxon>Agaricales</taxon>
        <taxon>Marasmiineae</taxon>
        <taxon>Physalacriaceae</taxon>
        <taxon>Cylindrobasidium</taxon>
    </lineage>
</organism>